<dbReference type="AlphaFoldDB" id="A0A9D9DHP5"/>
<name>A0A9D9DHP5_9FIRM</name>
<dbReference type="Gene3D" id="3.40.50.300">
    <property type="entry name" value="P-loop containing nucleotide triphosphate hydrolases"/>
    <property type="match status" value="1"/>
</dbReference>
<feature type="transmembrane region" description="Helical" evidence="15">
    <location>
        <begin position="442"/>
        <end position="460"/>
    </location>
</feature>
<protein>
    <recommendedName>
        <fullName evidence="2">Fe(2+) transporter FeoB</fullName>
    </recommendedName>
    <alternativeName>
        <fullName evidence="14">Ferrous iron transport protein B</fullName>
    </alternativeName>
</protein>
<keyword evidence="13 15" id="KW-0472">Membrane</keyword>
<dbReference type="GO" id="GO:0005886">
    <property type="term" value="C:plasma membrane"/>
    <property type="evidence" value="ECO:0007669"/>
    <property type="project" value="UniProtKB-SubCell"/>
</dbReference>
<sequence>MAKEKRIESADLPTIALAGNPNSGKTTLFNSLTGSSAYVGNWPGVTVAKREGIYKGKAHGGKAAKIVDLPGIYSLSPYTPEERVSREFICSGEPSCVICVVDATNLERNLYLATQILEMDVPAVIALNMSDALEKDGGKIDVKKLSDSLGVPVVSISALQKTNLDLLMNVAFGQIGKKREGETFLPFGSEIEKAKSAYVEEGIANPLFHAIKALEGDELEEKENRNAYLKAKEGVSEELSYQIADERYKFLSPLVKKAFEGKQKQGKEKLSLSDKIDKVLTNKWAALPIMALLMFLIFHIVFGTDLLYIGSIVEAATGHTMFSSGFGGVSFEVGGETYQPFADLFYSAEGINNLGEFLHMLAGDNATGILGCISLGIKQLLIVCNSPEWLIGFIYDGVLGGVAAVLGFVPQIMLLFAFFAFLEDSGYMARVAFVLDRIFRRFGVSGRAFIPMIMGFGCGIPAMMNTRTLASYKERLKTIRVIPFFTCGAKAEFLVVIGAVIASAVGFDPGIFTFLIYLFGVAVALLALIVMTKTTLREKAPPFIMELPSYHLPQPGALTRHTLDRGSHFIKKAFTIIFASTVIVWFLASFTWDYQMISTLPAEVADSSSILASIGQLLQPLFTPLGFGVQAGEGGWIYAVASIQGMIAKENVVATSEALAQSLGYVDFAAFVESSNVSVAGLIGFAVFNMLTIPCFASVATAKGELNDRKSYYMTLLFWLGLSYGLGCLAYITFEWVWTLGITLPLAAGAITGLYFYDKSKAKKEAAC</sequence>
<dbReference type="InterPro" id="IPR050860">
    <property type="entry name" value="FeoB_GTPase"/>
</dbReference>
<keyword evidence="12" id="KW-0342">GTP-binding</keyword>
<evidence type="ECO:0000313" key="17">
    <source>
        <dbReference type="EMBL" id="MBO8426913.1"/>
    </source>
</evidence>
<dbReference type="Proteomes" id="UP000823634">
    <property type="component" value="Unassembled WGS sequence"/>
</dbReference>
<dbReference type="Pfam" id="PF02421">
    <property type="entry name" value="FeoB_N"/>
    <property type="match status" value="1"/>
</dbReference>
<dbReference type="InterPro" id="IPR027417">
    <property type="entry name" value="P-loop_NTPase"/>
</dbReference>
<evidence type="ECO:0000256" key="10">
    <source>
        <dbReference type="ARBA" id="ARBA00023004"/>
    </source>
</evidence>
<evidence type="ECO:0000256" key="4">
    <source>
        <dbReference type="ARBA" id="ARBA00022475"/>
    </source>
</evidence>
<evidence type="ECO:0000259" key="16">
    <source>
        <dbReference type="PROSITE" id="PS51711"/>
    </source>
</evidence>
<keyword evidence="4" id="KW-1003">Cell membrane</keyword>
<evidence type="ECO:0000256" key="13">
    <source>
        <dbReference type="ARBA" id="ARBA00023136"/>
    </source>
</evidence>
<organism evidence="17 18">
    <name type="scientific">Candidatus Alloenteromonas pullistercoris</name>
    <dbReference type="NCBI Taxonomy" id="2840785"/>
    <lineage>
        <taxon>Bacteria</taxon>
        <taxon>Bacillati</taxon>
        <taxon>Bacillota</taxon>
        <taxon>Bacillota incertae sedis</taxon>
        <taxon>Candidatus Alloenteromonas</taxon>
    </lineage>
</organism>
<dbReference type="FunFam" id="3.40.50.300:FF:000426">
    <property type="entry name" value="Ferrous iron transport protein B"/>
    <property type="match status" value="1"/>
</dbReference>
<evidence type="ECO:0000313" key="18">
    <source>
        <dbReference type="Proteomes" id="UP000823634"/>
    </source>
</evidence>
<dbReference type="InterPro" id="IPR011642">
    <property type="entry name" value="Gate_dom"/>
</dbReference>
<evidence type="ECO:0000256" key="5">
    <source>
        <dbReference type="ARBA" id="ARBA00022496"/>
    </source>
</evidence>
<evidence type="ECO:0000256" key="6">
    <source>
        <dbReference type="ARBA" id="ARBA00022519"/>
    </source>
</evidence>
<dbReference type="InterPro" id="IPR006073">
    <property type="entry name" value="GTP-bd"/>
</dbReference>
<feature type="transmembrane region" description="Helical" evidence="15">
    <location>
        <begin position="712"/>
        <end position="732"/>
    </location>
</feature>
<reference evidence="17" key="1">
    <citation type="submission" date="2020-10" db="EMBL/GenBank/DDBJ databases">
        <authorList>
            <person name="Gilroy R."/>
        </authorList>
    </citation>
    <scope>NUCLEOTIDE SEQUENCE</scope>
    <source>
        <strain evidence="17">17113</strain>
    </source>
</reference>
<evidence type="ECO:0000256" key="3">
    <source>
        <dbReference type="ARBA" id="ARBA00022448"/>
    </source>
</evidence>
<gene>
    <name evidence="17" type="ORF">IAC61_06365</name>
</gene>
<evidence type="ECO:0000256" key="12">
    <source>
        <dbReference type="ARBA" id="ARBA00023134"/>
    </source>
</evidence>
<evidence type="ECO:0000256" key="9">
    <source>
        <dbReference type="ARBA" id="ARBA00022989"/>
    </source>
</evidence>
<feature type="transmembrane region" description="Helical" evidence="15">
    <location>
        <begin position="389"/>
        <end position="422"/>
    </location>
</feature>
<dbReference type="Pfam" id="PF07670">
    <property type="entry name" value="Gate"/>
    <property type="match status" value="2"/>
</dbReference>
<feature type="transmembrane region" description="Helical" evidence="15">
    <location>
        <begin position="481"/>
        <end position="505"/>
    </location>
</feature>
<comment type="subcellular location">
    <subcellularLocation>
        <location evidence="1">Cell inner membrane</location>
        <topology evidence="1">Multi-pass membrane protein</topology>
    </subcellularLocation>
</comment>
<dbReference type="PANTHER" id="PTHR43185:SF1">
    <property type="entry name" value="FE(2+) TRANSPORTER FEOB"/>
    <property type="match status" value="1"/>
</dbReference>
<dbReference type="PANTHER" id="PTHR43185">
    <property type="entry name" value="FERROUS IRON TRANSPORT PROTEIN B"/>
    <property type="match status" value="1"/>
</dbReference>
<evidence type="ECO:0000256" key="15">
    <source>
        <dbReference type="SAM" id="Phobius"/>
    </source>
</evidence>
<feature type="transmembrane region" description="Helical" evidence="15">
    <location>
        <begin position="677"/>
        <end position="700"/>
    </location>
</feature>
<comment type="caution">
    <text evidence="17">The sequence shown here is derived from an EMBL/GenBank/DDBJ whole genome shotgun (WGS) entry which is preliminary data.</text>
</comment>
<evidence type="ECO:0000256" key="1">
    <source>
        <dbReference type="ARBA" id="ARBA00004429"/>
    </source>
</evidence>
<keyword evidence="10" id="KW-0408">Iron</keyword>
<dbReference type="PRINTS" id="PR00326">
    <property type="entry name" value="GTP1OBG"/>
</dbReference>
<keyword evidence="5" id="KW-0410">Iron transport</keyword>
<dbReference type="Pfam" id="PF07664">
    <property type="entry name" value="FeoB_C"/>
    <property type="match status" value="1"/>
</dbReference>
<feature type="transmembrane region" description="Helical" evidence="15">
    <location>
        <begin position="357"/>
        <end position="377"/>
    </location>
</feature>
<accession>A0A9D9DHP5</accession>
<feature type="domain" description="FeoB-type G" evidence="16">
    <location>
        <begin position="12"/>
        <end position="177"/>
    </location>
</feature>
<dbReference type="CDD" id="cd01879">
    <property type="entry name" value="FeoB"/>
    <property type="match status" value="1"/>
</dbReference>
<evidence type="ECO:0000256" key="2">
    <source>
        <dbReference type="ARBA" id="ARBA00022371"/>
    </source>
</evidence>
<evidence type="ECO:0000256" key="14">
    <source>
        <dbReference type="ARBA" id="ARBA00031200"/>
    </source>
</evidence>
<dbReference type="GO" id="GO:0005525">
    <property type="term" value="F:GTP binding"/>
    <property type="evidence" value="ECO:0007669"/>
    <property type="project" value="UniProtKB-KW"/>
</dbReference>
<reference evidence="17" key="2">
    <citation type="journal article" date="2021" name="PeerJ">
        <title>Extensive microbial diversity within the chicken gut microbiome revealed by metagenomics and culture.</title>
        <authorList>
            <person name="Gilroy R."/>
            <person name="Ravi A."/>
            <person name="Getino M."/>
            <person name="Pursley I."/>
            <person name="Horton D.L."/>
            <person name="Alikhan N.F."/>
            <person name="Baker D."/>
            <person name="Gharbi K."/>
            <person name="Hall N."/>
            <person name="Watson M."/>
            <person name="Adriaenssens E.M."/>
            <person name="Foster-Nyarko E."/>
            <person name="Jarju S."/>
            <person name="Secka A."/>
            <person name="Antonio M."/>
            <person name="Oren A."/>
            <person name="Chaudhuri R.R."/>
            <person name="La Ragione R."/>
            <person name="Hildebrand F."/>
            <person name="Pallen M.J."/>
        </authorList>
    </citation>
    <scope>NUCLEOTIDE SEQUENCE</scope>
    <source>
        <strain evidence="17">17113</strain>
    </source>
</reference>
<dbReference type="SUPFAM" id="SSF52540">
    <property type="entry name" value="P-loop containing nucleoside triphosphate hydrolases"/>
    <property type="match status" value="1"/>
</dbReference>
<dbReference type="InterPro" id="IPR030389">
    <property type="entry name" value="G_FEOB_dom"/>
</dbReference>
<feature type="transmembrane region" description="Helical" evidence="15">
    <location>
        <begin position="511"/>
        <end position="531"/>
    </location>
</feature>
<evidence type="ECO:0000256" key="8">
    <source>
        <dbReference type="ARBA" id="ARBA00022741"/>
    </source>
</evidence>
<keyword evidence="7 15" id="KW-0812">Transmembrane</keyword>
<dbReference type="GO" id="GO:0015093">
    <property type="term" value="F:ferrous iron transmembrane transporter activity"/>
    <property type="evidence" value="ECO:0007669"/>
    <property type="project" value="InterPro"/>
</dbReference>
<dbReference type="EMBL" id="JADINA010000039">
    <property type="protein sequence ID" value="MBO8426913.1"/>
    <property type="molecule type" value="Genomic_DNA"/>
</dbReference>
<dbReference type="PROSITE" id="PS51711">
    <property type="entry name" value="G_FEOB"/>
    <property type="match status" value="1"/>
</dbReference>
<evidence type="ECO:0000256" key="11">
    <source>
        <dbReference type="ARBA" id="ARBA00023065"/>
    </source>
</evidence>
<keyword evidence="6" id="KW-0997">Cell inner membrane</keyword>
<keyword evidence="8" id="KW-0547">Nucleotide-binding</keyword>
<feature type="transmembrane region" description="Helical" evidence="15">
    <location>
        <begin position="738"/>
        <end position="757"/>
    </location>
</feature>
<keyword evidence="11" id="KW-0406">Ion transport</keyword>
<dbReference type="InterPro" id="IPR011640">
    <property type="entry name" value="Fe2_transport_prot_B_C"/>
</dbReference>
<evidence type="ECO:0000256" key="7">
    <source>
        <dbReference type="ARBA" id="ARBA00022692"/>
    </source>
</evidence>
<feature type="transmembrane region" description="Helical" evidence="15">
    <location>
        <begin position="284"/>
        <end position="302"/>
    </location>
</feature>
<proteinExistence type="predicted"/>
<keyword evidence="3" id="KW-0813">Transport</keyword>
<feature type="transmembrane region" description="Helical" evidence="15">
    <location>
        <begin position="573"/>
        <end position="592"/>
    </location>
</feature>
<keyword evidence="9 15" id="KW-1133">Transmembrane helix</keyword>